<keyword evidence="4 6" id="KW-0560">Oxidoreductase</keyword>
<accession>A0A1X7BRS8</accession>
<name>A0A1X7BRS8_9RHOB</name>
<dbReference type="NCBIfam" id="TIGR03364">
    <property type="entry name" value="HpnW_proposed"/>
    <property type="match status" value="1"/>
</dbReference>
<comment type="similarity">
    <text evidence="2">Belongs to the DadA oxidoreductase family.</text>
</comment>
<proteinExistence type="inferred from homology"/>
<evidence type="ECO:0000256" key="3">
    <source>
        <dbReference type="ARBA" id="ARBA00022630"/>
    </source>
</evidence>
<dbReference type="Gene3D" id="3.30.9.10">
    <property type="entry name" value="D-Amino Acid Oxidase, subunit A, domain 2"/>
    <property type="match status" value="1"/>
</dbReference>
<dbReference type="OrthoDB" id="9799943at2"/>
<sequence>MKQVDVAIVGAGIMGLAHAIHAVRAGLTVAVFERSPEARGASVRNFGMLAVVAQAPGKQLDAAQRSLACWQEVALHAGIAMRRAGCLFLARAPEEMQVLEESAVVNRDNDHSLELLPRSALSDYAPNLPSDQLLGGLWSADAWKVDQRQALARIADWLQSEHGVSFHFSTNVHSVTTGALETSAGTFKAGQIILCGGDEFETLFPDTFRALGVTRCQLQMLRTPPQPDNWQLKPFILGGLSMTRYNLFETCPSLPALKDYQKTHYASHLAHGVHVIACQEPDGSITIGDSHAYGDAPDGGRSDEIDQLILSDLSGMIALPDPRISQRWIGHYAYLPSRETLILLPTDGVTAVTMTNGQGMTHGFSVAEDVIQDLFG</sequence>
<organism evidence="6 7">
    <name type="scientific">Roseovarius aestuarii</name>
    <dbReference type="NCBI Taxonomy" id="475083"/>
    <lineage>
        <taxon>Bacteria</taxon>
        <taxon>Pseudomonadati</taxon>
        <taxon>Pseudomonadota</taxon>
        <taxon>Alphaproteobacteria</taxon>
        <taxon>Rhodobacterales</taxon>
        <taxon>Roseobacteraceae</taxon>
        <taxon>Roseovarius</taxon>
    </lineage>
</organism>
<evidence type="ECO:0000313" key="7">
    <source>
        <dbReference type="Proteomes" id="UP000193224"/>
    </source>
</evidence>
<dbReference type="RefSeq" id="WP_085800270.1">
    <property type="nucleotide sequence ID" value="NZ_FWXB01000007.1"/>
</dbReference>
<evidence type="ECO:0000259" key="5">
    <source>
        <dbReference type="Pfam" id="PF01266"/>
    </source>
</evidence>
<dbReference type="PANTHER" id="PTHR13847">
    <property type="entry name" value="SARCOSINE DEHYDROGENASE-RELATED"/>
    <property type="match status" value="1"/>
</dbReference>
<dbReference type="AlphaFoldDB" id="A0A1X7BRS8"/>
<dbReference type="Proteomes" id="UP000193224">
    <property type="component" value="Unassembled WGS sequence"/>
</dbReference>
<dbReference type="GO" id="GO:0016491">
    <property type="term" value="F:oxidoreductase activity"/>
    <property type="evidence" value="ECO:0007669"/>
    <property type="project" value="UniProtKB-KW"/>
</dbReference>
<keyword evidence="3" id="KW-0285">Flavoprotein</keyword>
<dbReference type="InterPro" id="IPR006076">
    <property type="entry name" value="FAD-dep_OxRdtase"/>
</dbReference>
<dbReference type="SUPFAM" id="SSF51905">
    <property type="entry name" value="FAD/NAD(P)-binding domain"/>
    <property type="match status" value="1"/>
</dbReference>
<dbReference type="InterPro" id="IPR017741">
    <property type="entry name" value="FAD-dependent_OxRdtase_HpnW"/>
</dbReference>
<reference evidence="6 7" key="1">
    <citation type="submission" date="2017-03" db="EMBL/GenBank/DDBJ databases">
        <authorList>
            <person name="Afonso C.L."/>
            <person name="Miller P.J."/>
            <person name="Scott M.A."/>
            <person name="Spackman E."/>
            <person name="Goraichik I."/>
            <person name="Dimitrov K.M."/>
            <person name="Suarez D.L."/>
            <person name="Swayne D.E."/>
        </authorList>
    </citation>
    <scope>NUCLEOTIDE SEQUENCE [LARGE SCALE GENOMIC DNA]</scope>
    <source>
        <strain evidence="6 7">CECT 7745</strain>
    </source>
</reference>
<evidence type="ECO:0000256" key="2">
    <source>
        <dbReference type="ARBA" id="ARBA00009410"/>
    </source>
</evidence>
<comment type="cofactor">
    <cofactor evidence="1">
        <name>FAD</name>
        <dbReference type="ChEBI" id="CHEBI:57692"/>
    </cofactor>
</comment>
<protein>
    <submittedName>
        <fullName evidence="6">Gamma-glutamylputrescine oxidoreductase</fullName>
        <ecNumber evidence="6">1.4.3.-</ecNumber>
    </submittedName>
</protein>
<dbReference type="PANTHER" id="PTHR13847:SF286">
    <property type="entry name" value="D-AMINO ACID DEHYDROGENASE"/>
    <property type="match status" value="1"/>
</dbReference>
<evidence type="ECO:0000256" key="4">
    <source>
        <dbReference type="ARBA" id="ARBA00023002"/>
    </source>
</evidence>
<dbReference type="Gene3D" id="3.50.50.60">
    <property type="entry name" value="FAD/NAD(P)-binding domain"/>
    <property type="match status" value="1"/>
</dbReference>
<dbReference type="EMBL" id="FWXB01000007">
    <property type="protein sequence ID" value="SMC12308.1"/>
    <property type="molecule type" value="Genomic_DNA"/>
</dbReference>
<feature type="domain" description="FAD dependent oxidoreductase" evidence="5">
    <location>
        <begin position="5"/>
        <end position="370"/>
    </location>
</feature>
<evidence type="ECO:0000313" key="6">
    <source>
        <dbReference type="EMBL" id="SMC12308.1"/>
    </source>
</evidence>
<gene>
    <name evidence="6" type="primary">puuB_4</name>
    <name evidence="6" type="ORF">ROA7745_02132</name>
</gene>
<dbReference type="Pfam" id="PF01266">
    <property type="entry name" value="DAO"/>
    <property type="match status" value="1"/>
</dbReference>
<evidence type="ECO:0000256" key="1">
    <source>
        <dbReference type="ARBA" id="ARBA00001974"/>
    </source>
</evidence>
<keyword evidence="7" id="KW-1185">Reference proteome</keyword>
<dbReference type="GO" id="GO:0005737">
    <property type="term" value="C:cytoplasm"/>
    <property type="evidence" value="ECO:0007669"/>
    <property type="project" value="TreeGrafter"/>
</dbReference>
<dbReference type="InterPro" id="IPR036188">
    <property type="entry name" value="FAD/NAD-bd_sf"/>
</dbReference>
<dbReference type="EC" id="1.4.3.-" evidence="6"/>